<feature type="compositionally biased region" description="Polar residues" evidence="1">
    <location>
        <begin position="716"/>
        <end position="727"/>
    </location>
</feature>
<feature type="region of interest" description="Disordered" evidence="1">
    <location>
        <begin position="616"/>
        <end position="645"/>
    </location>
</feature>
<gene>
    <name evidence="3" type="ORF">G6011_06451</name>
    <name evidence="2" type="ORF">G6011_06851</name>
</gene>
<name>A0AAD4I825_9PLEO</name>
<evidence type="ECO:0000256" key="1">
    <source>
        <dbReference type="SAM" id="MobiDB-lite"/>
    </source>
</evidence>
<reference evidence="3" key="1">
    <citation type="submission" date="2021-07" db="EMBL/GenBank/DDBJ databases">
        <title>Genome Resource of American Ginseng Black Spot Pathogen Alternaria panax.</title>
        <authorList>
            <person name="Qiu C."/>
            <person name="Wang W."/>
            <person name="Liu Z."/>
        </authorList>
    </citation>
    <scope>NUCLEOTIDE SEQUENCE</scope>
    <source>
        <strain evidence="3">BNCC115425</strain>
    </source>
</reference>
<proteinExistence type="predicted"/>
<dbReference type="AlphaFoldDB" id="A0AAD4I825"/>
<organism evidence="3 4">
    <name type="scientific">Alternaria panax</name>
    <dbReference type="NCBI Taxonomy" id="48097"/>
    <lineage>
        <taxon>Eukaryota</taxon>
        <taxon>Fungi</taxon>
        <taxon>Dikarya</taxon>
        <taxon>Ascomycota</taxon>
        <taxon>Pezizomycotina</taxon>
        <taxon>Dothideomycetes</taxon>
        <taxon>Pleosporomycetidae</taxon>
        <taxon>Pleosporales</taxon>
        <taxon>Pleosporineae</taxon>
        <taxon>Pleosporaceae</taxon>
        <taxon>Alternaria</taxon>
        <taxon>Alternaria sect. Panax</taxon>
    </lineage>
</organism>
<evidence type="ECO:0000313" key="2">
    <source>
        <dbReference type="EMBL" id="KAG9185520.1"/>
    </source>
</evidence>
<sequence>MAELNSGRLAILLQNWNHPVIRPFIATAAAGLAAITVYERGLSIDVDTKRLNHFIAHLAAPELGRGLYTSEKQLSPNYPATEIFGLLEPEQYCAAKIITLAPVLPSNVSGVWHTAAALPAGKQEQAAILNGGNGISGLAAPAVVAAGAIFFAYKKYKTYCNNNKEAGEQKLKDAQCIAQLMLQLDEVKASKLTDGQHIAHLKLELDEATASKLKIETAIKAAENDSLVSSKDKDQLRGEFSVSTIMNDELMRKLDKTEEGKNRNARLVDEAIKRLEAEKKRAAVLVDSCNTQVKKNSHLQDKLSKAQSAVCVLQDEKSAREREVQEQLQKVRLKKDDLANQLHYADVDKTKLKEQLATARSENGNASLQIQPVSAEKTKLEKQKTARNLPKLSMSKTGGEDDNDNELNHDITGSTYGSQQRSSQQQARLPDTSGRSSNAITAEVDGEQSPMSMTFSVPLSGELNIPRRKRREYWFGYWRFMNLGKVYPDDVVCEMELPCFDARFSRIGIVRPSEKRKDQMLESGKVPEHTKCNLCLQWYTKKDMYDHLKICKAFWELTIRCCRCTKIFKYNTAFFDGHVPDCKTQLTEENLSGDHFTLARSEVNATTTWISQQASPNSSVSVLPGKQTKPHAPTFTPKGSTPGLEKPISTGPRFLNMSFQQGRDTSFHNPQYARSPRFMPHVTPHHNLPAHGSGFGTTSPPARSPAGLETYLAPRDNSQTYGSPGHG</sequence>
<feature type="region of interest" description="Disordered" evidence="1">
    <location>
        <begin position="359"/>
        <end position="437"/>
    </location>
</feature>
<evidence type="ECO:0000313" key="4">
    <source>
        <dbReference type="Proteomes" id="UP001199106"/>
    </source>
</evidence>
<feature type="region of interest" description="Disordered" evidence="1">
    <location>
        <begin position="679"/>
        <end position="727"/>
    </location>
</feature>
<evidence type="ECO:0000313" key="3">
    <source>
        <dbReference type="EMBL" id="KAG9189583.1"/>
    </source>
</evidence>
<keyword evidence="4" id="KW-1185">Reference proteome</keyword>
<dbReference type="Proteomes" id="UP001199106">
    <property type="component" value="Unassembled WGS sequence"/>
</dbReference>
<protein>
    <submittedName>
        <fullName evidence="3">Uncharacterized protein</fullName>
    </submittedName>
</protein>
<dbReference type="EMBL" id="JAANER010000005">
    <property type="protein sequence ID" value="KAG9189583.1"/>
    <property type="molecule type" value="Genomic_DNA"/>
</dbReference>
<feature type="compositionally biased region" description="Polar residues" evidence="1">
    <location>
        <begin position="359"/>
        <end position="372"/>
    </location>
</feature>
<accession>A0AAD4I825</accession>
<dbReference type="EMBL" id="JAANER010000010">
    <property type="protein sequence ID" value="KAG9185520.1"/>
    <property type="molecule type" value="Genomic_DNA"/>
</dbReference>
<comment type="caution">
    <text evidence="3">The sequence shown here is derived from an EMBL/GenBank/DDBJ whole genome shotgun (WGS) entry which is preliminary data.</text>
</comment>